<sequence>MISLDEWQQHGQFEQLNGQQIFTRTEGQPSAPNAARLTVSGSFLMGVAWCFI</sequence>
<evidence type="ECO:0000313" key="1">
    <source>
        <dbReference type="EMBL" id="GGP64218.1"/>
    </source>
</evidence>
<name>A0ABQ2Q915_9GAMM</name>
<evidence type="ECO:0000313" key="2">
    <source>
        <dbReference type="Proteomes" id="UP000654367"/>
    </source>
</evidence>
<accession>A0ABQ2Q915</accession>
<reference evidence="2" key="1">
    <citation type="journal article" date="2019" name="Int. J. Syst. Evol. Microbiol.">
        <title>The Global Catalogue of Microorganisms (GCM) 10K type strain sequencing project: providing services to taxonomists for standard genome sequencing and annotation.</title>
        <authorList>
            <consortium name="The Broad Institute Genomics Platform"/>
            <consortium name="The Broad Institute Genome Sequencing Center for Infectious Disease"/>
            <person name="Wu L."/>
            <person name="Ma J."/>
        </authorList>
    </citation>
    <scope>NUCLEOTIDE SEQUENCE [LARGE SCALE GENOMIC DNA]</scope>
    <source>
        <strain evidence="2">JCM 32304</strain>
    </source>
</reference>
<comment type="caution">
    <text evidence="1">The sequence shown here is derived from an EMBL/GenBank/DDBJ whole genome shotgun (WGS) entry which is preliminary data.</text>
</comment>
<dbReference type="EMBL" id="BMQV01000042">
    <property type="protein sequence ID" value="GGP64218.1"/>
    <property type="molecule type" value="Genomic_DNA"/>
</dbReference>
<dbReference type="RefSeq" id="WP_188922234.1">
    <property type="nucleotide sequence ID" value="NZ_BMQV01000042.1"/>
</dbReference>
<dbReference type="Proteomes" id="UP000654367">
    <property type="component" value="Unassembled WGS sequence"/>
</dbReference>
<organism evidence="1 2">
    <name type="scientific">Shewanella saliphila</name>
    <dbReference type="NCBI Taxonomy" id="2282698"/>
    <lineage>
        <taxon>Bacteria</taxon>
        <taxon>Pseudomonadati</taxon>
        <taxon>Pseudomonadota</taxon>
        <taxon>Gammaproteobacteria</taxon>
        <taxon>Alteromonadales</taxon>
        <taxon>Shewanellaceae</taxon>
        <taxon>Shewanella</taxon>
    </lineage>
</organism>
<keyword evidence="2" id="KW-1185">Reference proteome</keyword>
<protein>
    <submittedName>
        <fullName evidence="1">Uncharacterized protein</fullName>
    </submittedName>
</protein>
<proteinExistence type="predicted"/>
<gene>
    <name evidence="1" type="ORF">GCM10009409_32080</name>
</gene>